<protein>
    <recommendedName>
        <fullName evidence="4">Transglutaminase-like domain-containing protein</fullName>
    </recommendedName>
</protein>
<sequence length="456" mass="52182">MKSVVKLSTILIVGLLIGAIVNQMLYDADFDGVPNFEDAFPRDSSEWNDNDSDGIGDNLDNDDDNDGFNDSEDFFPFNPLENSDNDLDGIGDNLDTDDDNDGFNDSVDLDPYNDLALKFSFKMVKLIDRQNNRQTAPFIFFLYQDNEQLKRFDNDGNPWYVPWEQEFNLTADFEYNIPDNRTFHEFTIVAYFLKYRNSEELDISISNTTYRETIIFNLETKAWNNSNDILDGSLDNSNDSNDASLILEIDVFNFGYLKSFKWTFRMVEYQFSYTFDPARYTYFVSQPHKISEYRDYLNFVTIDDPALIDIANILHNMSLEEEFTPLNEVDFLISFSQSLKYSEDNITAGVGEYPRYPIETLVDQTGDCEDTSALLISLVEILGFNASIILIPDAWEGYGHAAVGINVTGASGVHYVLNEGKSNEISYYYAETTAPGWRLGEMPDLNSNSAYIYEVK</sequence>
<dbReference type="Proteomes" id="UP000183403">
    <property type="component" value="Unassembled WGS sequence"/>
</dbReference>
<gene>
    <name evidence="2" type="ORF">BEU03_00750</name>
</gene>
<dbReference type="InterPro" id="IPR010319">
    <property type="entry name" value="Transglutaminase-like_Cys_pept"/>
</dbReference>
<feature type="compositionally biased region" description="Acidic residues" evidence="1">
    <location>
        <begin position="46"/>
        <end position="71"/>
    </location>
</feature>
<evidence type="ECO:0000313" key="2">
    <source>
        <dbReference type="EMBL" id="OIR10845.1"/>
    </source>
</evidence>
<evidence type="ECO:0008006" key="4">
    <source>
        <dbReference type="Google" id="ProtNLM"/>
    </source>
</evidence>
<dbReference type="Gene3D" id="4.10.1080.10">
    <property type="entry name" value="TSP type-3 repeat"/>
    <property type="match status" value="1"/>
</dbReference>
<dbReference type="PANTHER" id="PTHR39327:SF1">
    <property type="entry name" value="BLR5470 PROTEIN"/>
    <property type="match status" value="1"/>
</dbReference>
<comment type="caution">
    <text evidence="2">The sequence shown here is derived from an EMBL/GenBank/DDBJ whole genome shotgun (WGS) entry which is preliminary data.</text>
</comment>
<dbReference type="EMBL" id="MIYV01000021">
    <property type="protein sequence ID" value="OIR10845.1"/>
    <property type="molecule type" value="Genomic_DNA"/>
</dbReference>
<proteinExistence type="predicted"/>
<dbReference type="SUPFAM" id="SSF103647">
    <property type="entry name" value="TSP type-3 repeat"/>
    <property type="match status" value="1"/>
</dbReference>
<dbReference type="AlphaFoldDB" id="A0A1J5T3L6"/>
<organism evidence="2 3">
    <name type="scientific">Marine Group III euryarchaeote CG-Epi6</name>
    <dbReference type="NCBI Taxonomy" id="1889000"/>
    <lineage>
        <taxon>Archaea</taxon>
        <taxon>Methanobacteriati</taxon>
        <taxon>Thermoplasmatota</taxon>
        <taxon>Thermoplasmata</taxon>
        <taxon>Candidatus Thermoprofundales</taxon>
    </lineage>
</organism>
<dbReference type="PANTHER" id="PTHR39327">
    <property type="match status" value="1"/>
</dbReference>
<reference evidence="2 3" key="1">
    <citation type="submission" date="2016-08" db="EMBL/GenBank/DDBJ databases">
        <title>New Insights into Marine Group III Euryarchaeota, from dark to light.</title>
        <authorList>
            <person name="Haro-Moreno J.M."/>
            <person name="Rodriguez-Valera F."/>
            <person name="Lopez-Garcia P."/>
            <person name="Moreira D."/>
            <person name="Martin-Cuadrado A.B."/>
        </authorList>
    </citation>
    <scope>NUCLEOTIDE SEQUENCE [LARGE SCALE GENOMIC DNA]</scope>
    <source>
        <strain evidence="2">CG-Epi6</strain>
    </source>
</reference>
<evidence type="ECO:0000313" key="3">
    <source>
        <dbReference type="Proteomes" id="UP000183403"/>
    </source>
</evidence>
<name>A0A1J5T3L6_9ARCH</name>
<accession>A0A1J5T3L6</accession>
<evidence type="ECO:0000256" key="1">
    <source>
        <dbReference type="SAM" id="MobiDB-lite"/>
    </source>
</evidence>
<dbReference type="InterPro" id="IPR028974">
    <property type="entry name" value="TSP_type-3_rpt"/>
</dbReference>
<feature type="region of interest" description="Disordered" evidence="1">
    <location>
        <begin position="41"/>
        <end position="71"/>
    </location>
</feature>
<dbReference type="Gene3D" id="3.10.620.30">
    <property type="match status" value="1"/>
</dbReference>
<dbReference type="GO" id="GO:0005509">
    <property type="term" value="F:calcium ion binding"/>
    <property type="evidence" value="ECO:0007669"/>
    <property type="project" value="InterPro"/>
</dbReference>